<accession>A0A3G4ZK58</accession>
<protein>
    <submittedName>
        <fullName evidence="2">Uncharacterized protein</fullName>
    </submittedName>
</protein>
<evidence type="ECO:0000313" key="2">
    <source>
        <dbReference type="EMBL" id="AYV75217.1"/>
    </source>
</evidence>
<name>A0A3G4ZK58_9VIRU</name>
<organism evidence="2">
    <name type="scientific">Terrestrivirus sp</name>
    <dbReference type="NCBI Taxonomy" id="2487775"/>
    <lineage>
        <taxon>Viruses</taxon>
        <taxon>Varidnaviria</taxon>
        <taxon>Bamfordvirae</taxon>
        <taxon>Nucleocytoviricota</taxon>
        <taxon>Megaviricetes</taxon>
        <taxon>Imitervirales</taxon>
        <taxon>Mimiviridae</taxon>
        <taxon>Klosneuvirinae</taxon>
    </lineage>
</organism>
<gene>
    <name evidence="2" type="ORF">Terrestrivirus1_91</name>
</gene>
<reference evidence="2" key="1">
    <citation type="submission" date="2018-10" db="EMBL/GenBank/DDBJ databases">
        <title>Hidden diversity of soil giant viruses.</title>
        <authorList>
            <person name="Schulz F."/>
            <person name="Alteio L."/>
            <person name="Goudeau D."/>
            <person name="Ryan E.M."/>
            <person name="Malmstrom R.R."/>
            <person name="Blanchard J."/>
            <person name="Woyke T."/>
        </authorList>
    </citation>
    <scope>NUCLEOTIDE SEQUENCE</scope>
    <source>
        <strain evidence="2">TEV1</strain>
    </source>
</reference>
<sequence length="399" mass="47814">MNIENVSTEEFCTELNNILLSFCNNKLNVNDQRRTFYISDYNISSTNSITPFSIKCSYKKKNNHDDYNINMIPVNETKTCIEFSVQRNNKECFGKLYALFPKCYGNNYSGTKILNFYKHVITQMNMIQYIVLSDISNLRIYMKLTRGQTYYETQKFQIDLHSDMNDYKQNNVIDKMTTYLKMFNNVDDNNLNLNSVKNKYKEYSDQIQNINISTLITKLTEVYDNMKLLITASRSVDDIKYNCFRDGFFYYLIHIPDELTEVPFDPDHFDFDNYINSISQYMAAIHYIVTILKEFQKENKETLKEYLVDKPLTTELDNKLSDISKLYLYKFIKYNETDLEVTYEPLLDYIECFDVFYFQRFIYFTKQQQLGGNVIISNSYYKKYMKYKVKYLQHKKQKK</sequence>
<evidence type="ECO:0000256" key="1">
    <source>
        <dbReference type="SAM" id="Coils"/>
    </source>
</evidence>
<keyword evidence="1" id="KW-0175">Coiled coil</keyword>
<proteinExistence type="predicted"/>
<dbReference type="EMBL" id="MK071979">
    <property type="protein sequence ID" value="AYV75217.1"/>
    <property type="molecule type" value="Genomic_DNA"/>
</dbReference>
<feature type="coiled-coil region" evidence="1">
    <location>
        <begin position="186"/>
        <end position="213"/>
    </location>
</feature>